<dbReference type="CDD" id="cd00254">
    <property type="entry name" value="LT-like"/>
    <property type="match status" value="1"/>
</dbReference>
<dbReference type="Pfam" id="PF01464">
    <property type="entry name" value="SLT"/>
    <property type="match status" value="1"/>
</dbReference>
<keyword evidence="5" id="KW-1185">Reference proteome</keyword>
<name>A0AAD9CW22_PAPLA</name>
<gene>
    <name evidence="4" type="ORF">DB88DRAFT_499214</name>
</gene>
<dbReference type="Proteomes" id="UP001182556">
    <property type="component" value="Unassembled WGS sequence"/>
</dbReference>
<keyword evidence="2" id="KW-0732">Signal</keyword>
<dbReference type="SUPFAM" id="SSF53955">
    <property type="entry name" value="Lysozyme-like"/>
    <property type="match status" value="1"/>
</dbReference>
<evidence type="ECO:0000256" key="2">
    <source>
        <dbReference type="SAM" id="SignalP"/>
    </source>
</evidence>
<feature type="signal peptide" evidence="2">
    <location>
        <begin position="1"/>
        <end position="17"/>
    </location>
</feature>
<dbReference type="InterPro" id="IPR008258">
    <property type="entry name" value="Transglycosylase_SLT_dom_1"/>
</dbReference>
<feature type="compositionally biased region" description="Low complexity" evidence="1">
    <location>
        <begin position="79"/>
        <end position="136"/>
    </location>
</feature>
<dbReference type="Gene3D" id="1.10.530.10">
    <property type="match status" value="1"/>
</dbReference>
<proteinExistence type="predicted"/>
<evidence type="ECO:0000256" key="1">
    <source>
        <dbReference type="SAM" id="MobiDB-lite"/>
    </source>
</evidence>
<feature type="region of interest" description="Disordered" evidence="1">
    <location>
        <begin position="61"/>
        <end position="157"/>
    </location>
</feature>
<feature type="chain" id="PRO_5042081786" description="Transglycosylase SLT domain-containing protein" evidence="2">
    <location>
        <begin position="18"/>
        <end position="362"/>
    </location>
</feature>
<evidence type="ECO:0000259" key="3">
    <source>
        <dbReference type="Pfam" id="PF01464"/>
    </source>
</evidence>
<reference evidence="4" key="1">
    <citation type="submission" date="2023-02" db="EMBL/GenBank/DDBJ databases">
        <title>Identification and recombinant expression of a fungal hydrolase from Papiliotrema laurentii that hydrolyzes apple cutin and clears colloidal polyester polyurethane.</title>
        <authorList>
            <consortium name="DOE Joint Genome Institute"/>
            <person name="Roman V.A."/>
            <person name="Bojanowski C."/>
            <person name="Crable B.R."/>
            <person name="Wagner D.N."/>
            <person name="Hung C.S."/>
            <person name="Nadeau L.J."/>
            <person name="Schratz L."/>
            <person name="Haridas S."/>
            <person name="Pangilinan J."/>
            <person name="Lipzen A."/>
            <person name="Na H."/>
            <person name="Yan M."/>
            <person name="Ng V."/>
            <person name="Grigoriev I.V."/>
            <person name="Spatafora J.W."/>
            <person name="Barlow D."/>
            <person name="Biffinger J."/>
            <person name="Kelley-Loughnane N."/>
            <person name="Varaljay V.A."/>
            <person name="Crookes-Goodson W.J."/>
        </authorList>
    </citation>
    <scope>NUCLEOTIDE SEQUENCE</scope>
    <source>
        <strain evidence="4">5307AH</strain>
    </source>
</reference>
<dbReference type="InterPro" id="IPR023346">
    <property type="entry name" value="Lysozyme-like_dom_sf"/>
</dbReference>
<organism evidence="4 5">
    <name type="scientific">Papiliotrema laurentii</name>
    <name type="common">Cryptococcus laurentii</name>
    <dbReference type="NCBI Taxonomy" id="5418"/>
    <lineage>
        <taxon>Eukaryota</taxon>
        <taxon>Fungi</taxon>
        <taxon>Dikarya</taxon>
        <taxon>Basidiomycota</taxon>
        <taxon>Agaricomycotina</taxon>
        <taxon>Tremellomycetes</taxon>
        <taxon>Tremellales</taxon>
        <taxon>Rhynchogastremaceae</taxon>
        <taxon>Papiliotrema</taxon>
    </lineage>
</organism>
<protein>
    <recommendedName>
        <fullName evidence="3">Transglycosylase SLT domain-containing protein</fullName>
    </recommendedName>
</protein>
<comment type="caution">
    <text evidence="4">The sequence shown here is derived from an EMBL/GenBank/DDBJ whole genome shotgun (WGS) entry which is preliminary data.</text>
</comment>
<sequence>MLVTSFALLATLLPAIATHGQPAHIRHRHIAVRQSQEDHTPLAARSNEAHAAAHRAIKRTVNKRGQQCRPRGQSKPNFSSAAPSSASSVAPQSSAPAQTPDAVAAVQVAPSSSVAPPASSQDSWQPAASDASSAAPAPSPSPSPSADSGDGGNTAHWGVLAVTDGNCGWSGASDQEPNGSEDWLNCGINGGGWNPPHVTIDQLVAAELDASGVFAPCAAYIDKFKQYGNEFNIYPIMLASFAMQESTCNPSATGGNGEAGLMQIAPPNCEAGHNCWDVDYNIRRGAQLFRQMIDAKGGNVIGAIGAYNGWQYGMTVSSATAAKWQGNCFAQNNLDYLYQYCNGWMQNKNAHSMGTYFNLNGC</sequence>
<dbReference type="EMBL" id="JAODAN010000010">
    <property type="protein sequence ID" value="KAK1921789.1"/>
    <property type="molecule type" value="Genomic_DNA"/>
</dbReference>
<dbReference type="AlphaFoldDB" id="A0AAD9CW22"/>
<evidence type="ECO:0000313" key="4">
    <source>
        <dbReference type="EMBL" id="KAK1921789.1"/>
    </source>
</evidence>
<accession>A0AAD9CW22</accession>
<feature type="domain" description="Transglycosylase SLT" evidence="3">
    <location>
        <begin position="224"/>
        <end position="309"/>
    </location>
</feature>
<evidence type="ECO:0000313" key="5">
    <source>
        <dbReference type="Proteomes" id="UP001182556"/>
    </source>
</evidence>